<evidence type="ECO:0000259" key="2">
    <source>
        <dbReference type="Pfam" id="PF02357"/>
    </source>
</evidence>
<dbReference type="KEGG" id="pbor:BSF38_01376"/>
<dbReference type="EMBL" id="CP019082">
    <property type="protein sequence ID" value="APW59915.1"/>
    <property type="molecule type" value="Genomic_DNA"/>
</dbReference>
<dbReference type="SUPFAM" id="SSF82679">
    <property type="entry name" value="N-utilization substance G protein NusG, N-terminal domain"/>
    <property type="match status" value="1"/>
</dbReference>
<dbReference type="Proteomes" id="UP000186309">
    <property type="component" value="Chromosome"/>
</dbReference>
<name>A0A1U7CLV3_9BACT</name>
<dbReference type="Pfam" id="PF02357">
    <property type="entry name" value="NusG"/>
    <property type="match status" value="1"/>
</dbReference>
<dbReference type="AlphaFoldDB" id="A0A1U7CLV3"/>
<sequence>MPILTTETDFYPENLWDDPPAVACDSASKWWCLHTKPRQEKAVARDLLGARVAFYLPQINNEHRTPQGRKLKSVLPLFTGYLFLKGDDNDRMIAIHGSRIVNVLQVFDQSTLEHDLRGIHKFLSSGLPISAEPRILPGTKVQIRSGPLAGAAGTVVRRGNGDHLVATVQFLSCGASVELQDWQIEPMVKQ</sequence>
<dbReference type="OrthoDB" id="275381at2"/>
<keyword evidence="4" id="KW-1185">Reference proteome</keyword>
<dbReference type="RefSeq" id="WP_076344189.1">
    <property type="nucleotide sequence ID" value="NZ_CP019082.1"/>
</dbReference>
<organism evidence="3 4">
    <name type="scientific">Paludisphaera borealis</name>
    <dbReference type="NCBI Taxonomy" id="1387353"/>
    <lineage>
        <taxon>Bacteria</taxon>
        <taxon>Pseudomonadati</taxon>
        <taxon>Planctomycetota</taxon>
        <taxon>Planctomycetia</taxon>
        <taxon>Isosphaerales</taxon>
        <taxon>Isosphaeraceae</taxon>
        <taxon>Paludisphaera</taxon>
    </lineage>
</organism>
<accession>A0A1U7CLV3</accession>
<proteinExistence type="predicted"/>
<gene>
    <name evidence="3" type="primary">rfaH</name>
    <name evidence="3" type="ORF">BSF38_01376</name>
</gene>
<feature type="domain" description="NusG-like N-terminal" evidence="2">
    <location>
        <begin position="29"/>
        <end position="123"/>
    </location>
</feature>
<dbReference type="InterPro" id="IPR006645">
    <property type="entry name" value="NGN-like_dom"/>
</dbReference>
<dbReference type="GO" id="GO:0006354">
    <property type="term" value="P:DNA-templated transcription elongation"/>
    <property type="evidence" value="ECO:0007669"/>
    <property type="project" value="InterPro"/>
</dbReference>
<dbReference type="Gene3D" id="3.30.70.940">
    <property type="entry name" value="NusG, N-terminal domain"/>
    <property type="match status" value="1"/>
</dbReference>
<reference evidence="4" key="1">
    <citation type="submission" date="2016-12" db="EMBL/GenBank/DDBJ databases">
        <title>Comparative genomics of four Isosphaeraceae planctomycetes: a common pool of plasmids and glycoside hydrolase genes.</title>
        <authorList>
            <person name="Ivanova A."/>
        </authorList>
    </citation>
    <scope>NUCLEOTIDE SEQUENCE [LARGE SCALE GENOMIC DNA]</scope>
    <source>
        <strain evidence="4">PX4</strain>
    </source>
</reference>
<evidence type="ECO:0000313" key="4">
    <source>
        <dbReference type="Proteomes" id="UP000186309"/>
    </source>
</evidence>
<evidence type="ECO:0000313" key="3">
    <source>
        <dbReference type="EMBL" id="APW59915.1"/>
    </source>
</evidence>
<protein>
    <submittedName>
        <fullName evidence="3">Transcription antitermination factor NusG/RfaH</fullName>
    </submittedName>
</protein>
<keyword evidence="1" id="KW-0804">Transcription</keyword>
<evidence type="ECO:0000256" key="1">
    <source>
        <dbReference type="ARBA" id="ARBA00023163"/>
    </source>
</evidence>
<dbReference type="STRING" id="1387353.BSF38_01376"/>
<dbReference type="InterPro" id="IPR036735">
    <property type="entry name" value="NGN_dom_sf"/>
</dbReference>